<evidence type="ECO:0000313" key="3">
    <source>
        <dbReference type="EMBL" id="NGN84213.1"/>
    </source>
</evidence>
<keyword evidence="4" id="KW-1185">Reference proteome</keyword>
<sequence length="138" mass="13723">MPETTSTGPVAASSPTAGASQQPSSGATAAVPPATATPATGAPATGTSTLTGTTVETQYGPVQVQVTVTGTKITDVTAIQVPSGNGRDQQINSYAIPQLTQEVLTAQSAHVDMVSGGTYTSEGYLTSLQSALDKIGIK</sequence>
<protein>
    <submittedName>
        <fullName evidence="3">FMN-binding protein</fullName>
    </submittedName>
</protein>
<feature type="domain" description="FMN-binding" evidence="2">
    <location>
        <begin position="58"/>
        <end position="135"/>
    </location>
</feature>
<comment type="caution">
    <text evidence="3">The sequence shown here is derived from an EMBL/GenBank/DDBJ whole genome shotgun (WGS) entry which is preliminary data.</text>
</comment>
<gene>
    <name evidence="3" type="ORF">G6N77_12200</name>
</gene>
<proteinExistence type="predicted"/>
<name>A0ABX0DIS7_9MICC</name>
<organism evidence="3 4">
    <name type="scientific">Arthrobacter silviterrae</name>
    <dbReference type="NCBI Taxonomy" id="2026658"/>
    <lineage>
        <taxon>Bacteria</taxon>
        <taxon>Bacillati</taxon>
        <taxon>Actinomycetota</taxon>
        <taxon>Actinomycetes</taxon>
        <taxon>Micrococcales</taxon>
        <taxon>Micrococcaceae</taxon>
        <taxon>Arthrobacter</taxon>
    </lineage>
</organism>
<dbReference type="Pfam" id="PF04205">
    <property type="entry name" value="FMN_bind"/>
    <property type="match status" value="1"/>
</dbReference>
<evidence type="ECO:0000259" key="2">
    <source>
        <dbReference type="SMART" id="SM00900"/>
    </source>
</evidence>
<evidence type="ECO:0000313" key="4">
    <source>
        <dbReference type="Proteomes" id="UP000479226"/>
    </source>
</evidence>
<dbReference type="InterPro" id="IPR007329">
    <property type="entry name" value="FMN-bd"/>
</dbReference>
<feature type="region of interest" description="Disordered" evidence="1">
    <location>
        <begin position="1"/>
        <end position="53"/>
    </location>
</feature>
<dbReference type="SMART" id="SM00900">
    <property type="entry name" value="FMN_bind"/>
    <property type="match status" value="1"/>
</dbReference>
<accession>A0ABX0DIS7</accession>
<dbReference type="EMBL" id="JAAKZI010000020">
    <property type="protein sequence ID" value="NGN84213.1"/>
    <property type="molecule type" value="Genomic_DNA"/>
</dbReference>
<dbReference type="Gene3D" id="3.90.1010.20">
    <property type="match status" value="1"/>
</dbReference>
<evidence type="ECO:0000256" key="1">
    <source>
        <dbReference type="SAM" id="MobiDB-lite"/>
    </source>
</evidence>
<feature type="compositionally biased region" description="Polar residues" evidence="1">
    <location>
        <begin position="1"/>
        <end position="22"/>
    </location>
</feature>
<dbReference type="Proteomes" id="UP000479226">
    <property type="component" value="Unassembled WGS sequence"/>
</dbReference>
<feature type="compositionally biased region" description="Low complexity" evidence="1">
    <location>
        <begin position="23"/>
        <end position="53"/>
    </location>
</feature>
<reference evidence="3 4" key="1">
    <citation type="submission" date="2020-02" db="EMBL/GenBank/DDBJ databases">
        <title>Genome sequence of the type strain DSM 27180 of Arthrobacter silviterrae.</title>
        <authorList>
            <person name="Gao J."/>
            <person name="Sun J."/>
        </authorList>
    </citation>
    <scope>NUCLEOTIDE SEQUENCE [LARGE SCALE GENOMIC DNA]</scope>
    <source>
        <strain evidence="3 4">DSM 27180</strain>
    </source>
</reference>